<reference evidence="1" key="1">
    <citation type="journal article" date="2019" name="bioRxiv">
        <title>The Genome of the Zebra Mussel, Dreissena polymorpha: A Resource for Invasive Species Research.</title>
        <authorList>
            <person name="McCartney M.A."/>
            <person name="Auch B."/>
            <person name="Kono T."/>
            <person name="Mallez S."/>
            <person name="Zhang Y."/>
            <person name="Obille A."/>
            <person name="Becker A."/>
            <person name="Abrahante J.E."/>
            <person name="Garbe J."/>
            <person name="Badalamenti J.P."/>
            <person name="Herman A."/>
            <person name="Mangelson H."/>
            <person name="Liachko I."/>
            <person name="Sullivan S."/>
            <person name="Sone E.D."/>
            <person name="Koren S."/>
            <person name="Silverstein K.A.T."/>
            <person name="Beckman K.B."/>
            <person name="Gohl D.M."/>
        </authorList>
    </citation>
    <scope>NUCLEOTIDE SEQUENCE</scope>
    <source>
        <strain evidence="1">Duluth1</strain>
        <tissue evidence="1">Whole animal</tissue>
    </source>
</reference>
<comment type="caution">
    <text evidence="1">The sequence shown here is derived from an EMBL/GenBank/DDBJ whole genome shotgun (WGS) entry which is preliminary data.</text>
</comment>
<evidence type="ECO:0000313" key="2">
    <source>
        <dbReference type="Proteomes" id="UP000828390"/>
    </source>
</evidence>
<gene>
    <name evidence="1" type="ORF">DPMN_156941</name>
</gene>
<dbReference type="EMBL" id="JAIWYP010000007">
    <property type="protein sequence ID" value="KAH3803239.1"/>
    <property type="molecule type" value="Genomic_DNA"/>
</dbReference>
<organism evidence="1 2">
    <name type="scientific">Dreissena polymorpha</name>
    <name type="common">Zebra mussel</name>
    <name type="synonym">Mytilus polymorpha</name>
    <dbReference type="NCBI Taxonomy" id="45954"/>
    <lineage>
        <taxon>Eukaryota</taxon>
        <taxon>Metazoa</taxon>
        <taxon>Spiralia</taxon>
        <taxon>Lophotrochozoa</taxon>
        <taxon>Mollusca</taxon>
        <taxon>Bivalvia</taxon>
        <taxon>Autobranchia</taxon>
        <taxon>Heteroconchia</taxon>
        <taxon>Euheterodonta</taxon>
        <taxon>Imparidentia</taxon>
        <taxon>Neoheterodontei</taxon>
        <taxon>Myida</taxon>
        <taxon>Dreissenoidea</taxon>
        <taxon>Dreissenidae</taxon>
        <taxon>Dreissena</taxon>
    </lineage>
</organism>
<sequence length="81" mass="9003">MPRPVDTAQTTTTYINAIRSHYVTDTVRVLGIHRPEKAIVTRSTRTTKVVTTETATNPLTITTTTTIRCHAGFRTQTDSVE</sequence>
<keyword evidence="2" id="KW-1185">Reference proteome</keyword>
<dbReference type="AlphaFoldDB" id="A0A9D4JB92"/>
<dbReference type="Proteomes" id="UP000828390">
    <property type="component" value="Unassembled WGS sequence"/>
</dbReference>
<accession>A0A9D4JB92</accession>
<protein>
    <submittedName>
        <fullName evidence="1">Uncharacterized protein</fullName>
    </submittedName>
</protein>
<name>A0A9D4JB92_DREPO</name>
<proteinExistence type="predicted"/>
<reference evidence="1" key="2">
    <citation type="submission" date="2020-11" db="EMBL/GenBank/DDBJ databases">
        <authorList>
            <person name="McCartney M.A."/>
            <person name="Auch B."/>
            <person name="Kono T."/>
            <person name="Mallez S."/>
            <person name="Becker A."/>
            <person name="Gohl D.M."/>
            <person name="Silverstein K.A.T."/>
            <person name="Koren S."/>
            <person name="Bechman K.B."/>
            <person name="Herman A."/>
            <person name="Abrahante J.E."/>
            <person name="Garbe J."/>
        </authorList>
    </citation>
    <scope>NUCLEOTIDE SEQUENCE</scope>
    <source>
        <strain evidence="1">Duluth1</strain>
        <tissue evidence="1">Whole animal</tissue>
    </source>
</reference>
<evidence type="ECO:0000313" key="1">
    <source>
        <dbReference type="EMBL" id="KAH3803239.1"/>
    </source>
</evidence>